<dbReference type="EMBL" id="BAAABW010000017">
    <property type="protein sequence ID" value="GAA0353453.1"/>
    <property type="molecule type" value="Genomic_DNA"/>
</dbReference>
<keyword evidence="5" id="KW-0503">Monooxygenase</keyword>
<dbReference type="InterPro" id="IPR050121">
    <property type="entry name" value="Cytochrome_P450_monoxygenase"/>
</dbReference>
<evidence type="ECO:0000256" key="4">
    <source>
        <dbReference type="ARBA" id="ARBA00023004"/>
    </source>
</evidence>
<evidence type="ECO:0000313" key="7">
    <source>
        <dbReference type="Proteomes" id="UP001500063"/>
    </source>
</evidence>
<dbReference type="SUPFAM" id="SSF48264">
    <property type="entry name" value="Cytochrome P450"/>
    <property type="match status" value="1"/>
</dbReference>
<keyword evidence="3 5" id="KW-0479">Metal-binding</keyword>
<evidence type="ECO:0000256" key="2">
    <source>
        <dbReference type="ARBA" id="ARBA00010617"/>
    </source>
</evidence>
<dbReference type="Pfam" id="PF00067">
    <property type="entry name" value="p450"/>
    <property type="match status" value="1"/>
</dbReference>
<dbReference type="PRINTS" id="PR00385">
    <property type="entry name" value="P450"/>
</dbReference>
<keyword evidence="7" id="KW-1185">Reference proteome</keyword>
<keyword evidence="4 5" id="KW-0408">Iron</keyword>
<comment type="similarity">
    <text evidence="2 5">Belongs to the cytochrome P450 family.</text>
</comment>
<name>A0ABP3GVD5_9ACTN</name>
<evidence type="ECO:0000256" key="5">
    <source>
        <dbReference type="RuleBase" id="RU000461"/>
    </source>
</evidence>
<dbReference type="PANTHER" id="PTHR24305">
    <property type="entry name" value="CYTOCHROME P450"/>
    <property type="match status" value="1"/>
</dbReference>
<protein>
    <submittedName>
        <fullName evidence="6">Cytochrome P450</fullName>
    </submittedName>
</protein>
<evidence type="ECO:0000313" key="6">
    <source>
        <dbReference type="EMBL" id="GAA0353453.1"/>
    </source>
</evidence>
<dbReference type="InterPro" id="IPR002403">
    <property type="entry name" value="Cyt_P450_E_grp-IV"/>
</dbReference>
<dbReference type="InterPro" id="IPR001128">
    <property type="entry name" value="Cyt_P450"/>
</dbReference>
<proteinExistence type="inferred from homology"/>
<dbReference type="InterPro" id="IPR017972">
    <property type="entry name" value="Cyt_P450_CS"/>
</dbReference>
<keyword evidence="5" id="KW-0560">Oxidoreductase</keyword>
<dbReference type="RefSeq" id="WP_344118517.1">
    <property type="nucleotide sequence ID" value="NZ_BAAABW010000017.1"/>
</dbReference>
<sequence>MKNTRCRLPPGPSAPTLVQSVRFLRDPYAMLAAQHTRFGDAFTLRLAGMGALVMVSDPEGIRNIVAAPPDMLAAGRARGILDVIYGTRSLLTRDDGEQAWQRRFLMPLFHRSHVTRGQQLALEATREAVATWPADRPFPLVPRLMSITTDVLMRKFLKADRDESLHVKELLHAFIESAHQPLVFHLPRFPARLSAGPWQRYNRARDRLDTCLRELCATRRTSPGTADDDLVTALLRADRPGGVPPLDDDTLRDLFVVVLGSGAETVTYSLAWVMEAILAHQETADRARAELREVTGGSPLTVDHLPRLPYLTAAVTEALRLYPINPIVPRRVLGPGFAVAGVPLPAGVHVAVNSCGAHRRAVAYPDPCRFRPERWLDTRPAPYTWVPFGGGARKCIAAYFALNELQAMAASLLLEDGLRLVNPVVSPGRLLGDMVVPSEGTVVTFTS</sequence>
<comment type="caution">
    <text evidence="6">The sequence shown here is derived from an EMBL/GenBank/DDBJ whole genome shotgun (WGS) entry which is preliminary data.</text>
</comment>
<reference evidence="7" key="1">
    <citation type="journal article" date="2019" name="Int. J. Syst. Evol. Microbiol.">
        <title>The Global Catalogue of Microorganisms (GCM) 10K type strain sequencing project: providing services to taxonomists for standard genome sequencing and annotation.</title>
        <authorList>
            <consortium name="The Broad Institute Genomics Platform"/>
            <consortium name="The Broad Institute Genome Sequencing Center for Infectious Disease"/>
            <person name="Wu L."/>
            <person name="Ma J."/>
        </authorList>
    </citation>
    <scope>NUCLEOTIDE SEQUENCE [LARGE SCALE GENOMIC DNA]</scope>
    <source>
        <strain evidence="7">JCM 4565</strain>
    </source>
</reference>
<dbReference type="PANTHER" id="PTHR24305:SF166">
    <property type="entry name" value="CYTOCHROME P450 12A4, MITOCHONDRIAL-RELATED"/>
    <property type="match status" value="1"/>
</dbReference>
<organism evidence="6 7">
    <name type="scientific">Streptomyces blastmyceticus</name>
    <dbReference type="NCBI Taxonomy" id="68180"/>
    <lineage>
        <taxon>Bacteria</taxon>
        <taxon>Bacillati</taxon>
        <taxon>Actinomycetota</taxon>
        <taxon>Actinomycetes</taxon>
        <taxon>Kitasatosporales</taxon>
        <taxon>Streptomycetaceae</taxon>
        <taxon>Streptomyces</taxon>
    </lineage>
</organism>
<comment type="cofactor">
    <cofactor evidence="1">
        <name>heme</name>
        <dbReference type="ChEBI" id="CHEBI:30413"/>
    </cofactor>
</comment>
<dbReference type="InterPro" id="IPR036396">
    <property type="entry name" value="Cyt_P450_sf"/>
</dbReference>
<dbReference type="Gene3D" id="1.10.630.10">
    <property type="entry name" value="Cytochrome P450"/>
    <property type="match status" value="1"/>
</dbReference>
<accession>A0ABP3GVD5</accession>
<gene>
    <name evidence="6" type="ORF">GCM10010319_33280</name>
</gene>
<evidence type="ECO:0000256" key="1">
    <source>
        <dbReference type="ARBA" id="ARBA00001971"/>
    </source>
</evidence>
<dbReference type="PROSITE" id="PS00086">
    <property type="entry name" value="CYTOCHROME_P450"/>
    <property type="match status" value="1"/>
</dbReference>
<keyword evidence="5" id="KW-0349">Heme</keyword>
<dbReference type="Proteomes" id="UP001500063">
    <property type="component" value="Unassembled WGS sequence"/>
</dbReference>
<dbReference type="PRINTS" id="PR00465">
    <property type="entry name" value="EP450IV"/>
</dbReference>
<evidence type="ECO:0000256" key="3">
    <source>
        <dbReference type="ARBA" id="ARBA00022723"/>
    </source>
</evidence>